<dbReference type="STRING" id="590646.G3BAT4"/>
<dbReference type="OrthoDB" id="10251727at2759"/>
<dbReference type="GO" id="GO:0005840">
    <property type="term" value="C:ribosome"/>
    <property type="evidence" value="ECO:0007669"/>
    <property type="project" value="UniProtKB-KW"/>
</dbReference>
<dbReference type="RefSeq" id="XP_006688278.1">
    <property type="nucleotide sequence ID" value="XM_006688215.1"/>
</dbReference>
<dbReference type="SUPFAM" id="SSF56808">
    <property type="entry name" value="Ribosomal protein L1"/>
    <property type="match status" value="1"/>
</dbReference>
<feature type="region of interest" description="Disordered" evidence="1">
    <location>
        <begin position="259"/>
        <end position="280"/>
    </location>
</feature>
<feature type="compositionally biased region" description="Low complexity" evidence="1">
    <location>
        <begin position="267"/>
        <end position="280"/>
    </location>
</feature>
<dbReference type="Gene3D" id="3.40.50.790">
    <property type="match status" value="1"/>
</dbReference>
<dbReference type="Proteomes" id="UP000000707">
    <property type="component" value="Unassembled WGS sequence"/>
</dbReference>
<dbReference type="InterPro" id="IPR023674">
    <property type="entry name" value="Ribosomal_uL1-like"/>
</dbReference>
<keyword evidence="2" id="KW-0689">Ribosomal protein</keyword>
<keyword evidence="2" id="KW-0687">Ribonucleoprotein</keyword>
<evidence type="ECO:0000256" key="1">
    <source>
        <dbReference type="SAM" id="MobiDB-lite"/>
    </source>
</evidence>
<dbReference type="eggNOG" id="KOG1685">
    <property type="taxonomic scope" value="Eukaryota"/>
</dbReference>
<proteinExistence type="predicted"/>
<keyword evidence="3" id="KW-1185">Reference proteome</keyword>
<evidence type="ECO:0000313" key="3">
    <source>
        <dbReference type="Proteomes" id="UP000000707"/>
    </source>
</evidence>
<name>G3BAT4_CANTC</name>
<accession>G3BAT4</accession>
<dbReference type="HOGENOM" id="CLU_063901_0_0_1"/>
<protein>
    <submittedName>
        <fullName evidence="2">Ribosomal protein L1</fullName>
    </submittedName>
</protein>
<dbReference type="Pfam" id="PF00687">
    <property type="entry name" value="Ribosomal_L1"/>
    <property type="match status" value="1"/>
</dbReference>
<dbReference type="AlphaFoldDB" id="G3BAT4"/>
<dbReference type="GeneID" id="18249115"/>
<evidence type="ECO:0000313" key="2">
    <source>
        <dbReference type="EMBL" id="EGV62108.1"/>
    </source>
</evidence>
<dbReference type="InterPro" id="IPR016095">
    <property type="entry name" value="Ribosomal_uL1_3-a/b-sand"/>
</dbReference>
<dbReference type="CDD" id="cd00403">
    <property type="entry name" value="Ribosomal_L1"/>
    <property type="match status" value="1"/>
</dbReference>
<reference evidence="2 3" key="1">
    <citation type="journal article" date="2011" name="Proc. Natl. Acad. Sci. U.S.A.">
        <title>Comparative genomics of xylose-fermenting fungi for enhanced biofuel production.</title>
        <authorList>
            <person name="Wohlbach D.J."/>
            <person name="Kuo A."/>
            <person name="Sato T.K."/>
            <person name="Potts K.M."/>
            <person name="Salamov A.A."/>
            <person name="LaButti K.M."/>
            <person name="Sun H."/>
            <person name="Clum A."/>
            <person name="Pangilinan J.L."/>
            <person name="Lindquist E.A."/>
            <person name="Lucas S."/>
            <person name="Lapidus A."/>
            <person name="Jin M."/>
            <person name="Gunawan C."/>
            <person name="Balan V."/>
            <person name="Dale B.E."/>
            <person name="Jeffries T.W."/>
            <person name="Zinkel R."/>
            <person name="Barry K.W."/>
            <person name="Grigoriev I.V."/>
            <person name="Gasch A.P."/>
        </authorList>
    </citation>
    <scope>NUCLEOTIDE SEQUENCE [LARGE SCALE GENOMIC DNA]</scope>
    <source>
        <strain evidence="3">ATCC 10573 / BCRC 21748 / CBS 615 / JCM 9827 / NBRC 10315 / NRRL Y-1498 / VKM Y-70</strain>
    </source>
</reference>
<dbReference type="EMBL" id="GL996527">
    <property type="protein sequence ID" value="EGV62108.1"/>
    <property type="molecule type" value="Genomic_DNA"/>
</dbReference>
<organism evidence="3">
    <name type="scientific">Candida tenuis (strain ATCC 10573 / BCRC 21748 / CBS 615 / JCM 9827 / NBRC 10315 / NRRL Y-1498 / VKM Y-70)</name>
    <name type="common">Yeast</name>
    <name type="synonym">Yamadazyma tenuis</name>
    <dbReference type="NCBI Taxonomy" id="590646"/>
    <lineage>
        <taxon>Eukaryota</taxon>
        <taxon>Fungi</taxon>
        <taxon>Dikarya</taxon>
        <taxon>Ascomycota</taxon>
        <taxon>Saccharomycotina</taxon>
        <taxon>Pichiomycetes</taxon>
        <taxon>Debaryomycetaceae</taxon>
        <taxon>Yamadazyma</taxon>
    </lineage>
</organism>
<sequence>MSAPFKLGRDSLEETKKSLRALKRHSKAAEPVYFTINTTKPLVRAKDYTPRVIPLTNPLDKLGNKSVLLITKDPSTPYRHPLTEKDSPTEDVFNQIYTVTKLRRMTSNQKKAIGVFKEFDIIVADHRVHKLLPDILGAQFYVKNKKIPFVVQMAPADPNAKLVKTSKSHKLKDERCEPKYVKGQMNSIAKNTYCIIPANGTFMSIKVGFTNWPTDKLVANINDILVYFMEKKYPSGGLITNKSMIESIHIKTSDSISLPVYRSTPQDSDPSSSDFSDNDL</sequence>
<gene>
    <name evidence="2" type="ORF">CANTEDRAFT_125638</name>
</gene>
<dbReference type="KEGG" id="cten:18249115"/>
<dbReference type="InterPro" id="IPR028364">
    <property type="entry name" value="Ribosomal_uL1/biogenesis"/>
</dbReference>